<dbReference type="SUPFAM" id="SSF53187">
    <property type="entry name" value="Zn-dependent exopeptidases"/>
    <property type="match status" value="1"/>
</dbReference>
<name>A0AAQ4D7S7_AMBAM</name>
<reference evidence="1 2" key="1">
    <citation type="journal article" date="2023" name="Arcadia Sci">
        <title>De novo assembly of a long-read Amblyomma americanum tick genome.</title>
        <authorList>
            <person name="Chou S."/>
            <person name="Poskanzer K.E."/>
            <person name="Rollins M."/>
            <person name="Thuy-Boun P.S."/>
        </authorList>
    </citation>
    <scope>NUCLEOTIDE SEQUENCE [LARGE SCALE GENOMIC DNA]</scope>
    <source>
        <strain evidence="1">F_SG_1</strain>
        <tissue evidence="1">Salivary glands</tissue>
    </source>
</reference>
<dbReference type="Gene3D" id="3.40.630.10">
    <property type="entry name" value="Zn peptidases"/>
    <property type="match status" value="2"/>
</dbReference>
<proteinExistence type="predicted"/>
<comment type="caution">
    <text evidence="1">The sequence shown here is derived from an EMBL/GenBank/DDBJ whole genome shotgun (WGS) entry which is preliminary data.</text>
</comment>
<organism evidence="1 2">
    <name type="scientific">Amblyomma americanum</name>
    <name type="common">Lone star tick</name>
    <dbReference type="NCBI Taxonomy" id="6943"/>
    <lineage>
        <taxon>Eukaryota</taxon>
        <taxon>Metazoa</taxon>
        <taxon>Ecdysozoa</taxon>
        <taxon>Arthropoda</taxon>
        <taxon>Chelicerata</taxon>
        <taxon>Arachnida</taxon>
        <taxon>Acari</taxon>
        <taxon>Parasitiformes</taxon>
        <taxon>Ixodida</taxon>
        <taxon>Ixodoidea</taxon>
        <taxon>Ixodidae</taxon>
        <taxon>Amblyomminae</taxon>
        <taxon>Amblyomma</taxon>
    </lineage>
</organism>
<evidence type="ECO:0000313" key="2">
    <source>
        <dbReference type="Proteomes" id="UP001321473"/>
    </source>
</evidence>
<sequence length="302" mass="31989">MPADTTWLQWVRWPRHRPYVGSCSDLTPLLPHAPQEEQLHGRLVVLGTPGSESSRLCCKARLLEQGAFAGIDAVLALHPASPAIGCCVAAGSEGPCQWLEFRFRGAAAADAAVLAYWALASGARGVLNGAGRRPCEPSSCSESQYVLLADNDAQLQERRRAAEDVLLGTAKATGCLLECRFGKPRPWPVFNTALEQLFVAQLHKPGVASAWFPCCCGRWCGAWSDWGSVSRAMPCLRATYPVPGAGGGPHSRSFAAAAATPPALRATLDAAVALAATAAQILGLRDIRDIEQLAASAHPAHH</sequence>
<dbReference type="AlphaFoldDB" id="A0AAQ4D7S7"/>
<protein>
    <submittedName>
        <fullName evidence="1">Uncharacterized protein</fullName>
    </submittedName>
</protein>
<evidence type="ECO:0000313" key="1">
    <source>
        <dbReference type="EMBL" id="KAK8758517.1"/>
    </source>
</evidence>
<dbReference type="InterPro" id="IPR052030">
    <property type="entry name" value="Peptidase_M20/M20A_hydrolases"/>
</dbReference>
<dbReference type="PANTHER" id="PTHR30575">
    <property type="entry name" value="PEPTIDASE M20"/>
    <property type="match status" value="1"/>
</dbReference>
<dbReference type="Proteomes" id="UP001321473">
    <property type="component" value="Unassembled WGS sequence"/>
</dbReference>
<dbReference type="EMBL" id="JARKHS020034055">
    <property type="protein sequence ID" value="KAK8758517.1"/>
    <property type="molecule type" value="Genomic_DNA"/>
</dbReference>
<dbReference type="PANTHER" id="PTHR30575:SF0">
    <property type="entry name" value="XAA-ARG DIPEPTIDASE"/>
    <property type="match status" value="1"/>
</dbReference>
<keyword evidence="2" id="KW-1185">Reference proteome</keyword>
<accession>A0AAQ4D7S7</accession>
<gene>
    <name evidence="1" type="ORF">V5799_003851</name>
</gene>
<dbReference type="GO" id="GO:0016805">
    <property type="term" value="F:dipeptidase activity"/>
    <property type="evidence" value="ECO:0007669"/>
    <property type="project" value="TreeGrafter"/>
</dbReference>